<comment type="subcellular location">
    <subcellularLocation>
        <location evidence="3">Cytoplasm</location>
        <location evidence="3">Cytosol</location>
    </subcellularLocation>
    <subcellularLocation>
        <location evidence="2">Endoplasmic reticulum</location>
    </subcellularLocation>
    <subcellularLocation>
        <location evidence="1">Mitochondrion</location>
    </subcellularLocation>
</comment>
<evidence type="ECO:0000256" key="1">
    <source>
        <dbReference type="ARBA" id="ARBA00004173"/>
    </source>
</evidence>
<evidence type="ECO:0000256" key="2">
    <source>
        <dbReference type="ARBA" id="ARBA00004240"/>
    </source>
</evidence>
<dbReference type="InterPro" id="IPR000225">
    <property type="entry name" value="Armadillo"/>
</dbReference>
<evidence type="ECO:0008006" key="10">
    <source>
        <dbReference type="Google" id="ProtNLM"/>
    </source>
</evidence>
<dbReference type="Proteomes" id="UP000005408">
    <property type="component" value="Unassembled WGS sequence"/>
</dbReference>
<organism evidence="8 9">
    <name type="scientific">Magallana gigas</name>
    <name type="common">Pacific oyster</name>
    <name type="synonym">Crassostrea gigas</name>
    <dbReference type="NCBI Taxonomy" id="29159"/>
    <lineage>
        <taxon>Eukaryota</taxon>
        <taxon>Metazoa</taxon>
        <taxon>Spiralia</taxon>
        <taxon>Lophotrochozoa</taxon>
        <taxon>Mollusca</taxon>
        <taxon>Bivalvia</taxon>
        <taxon>Autobranchia</taxon>
        <taxon>Pteriomorphia</taxon>
        <taxon>Ostreida</taxon>
        <taxon>Ostreoidea</taxon>
        <taxon>Ostreidae</taxon>
        <taxon>Magallana</taxon>
    </lineage>
</organism>
<sequence length="675" mass="74342">MSEESEDILNMVESLRLSSDEPEKCLDRILKFLLVEQDEEDLDQALETAVENGMLGDLYDIMTHTSDGTLCKVIQILAELGKTETIREPCVMQGFVPILLQHLKSDDIIMATQACRALGNICFENDIGRNAVDENDGILLLLKLLREHVKSTEDGADRLRTIACGFLLNVTNTHDSLMQKAVDGGALDVLDEYIRYHQQDHGLCNMVLLTLGSFIDSEICRQKFTESSLLSTIVGLLDSQTGEVYQETVLDLLINLSEWDEVKDVLAETSLSNNLIQIIQVNQGKLDPESQQLIKMASDLLILLLTGDKGAETMFANGEGPVFIESVKWLEDEDSRLQMAAVLAIGNFARNDNHCQRLVEEGIVEHLVEILKEHRDHEADMTLQHAILSALRNLAIPARNKPALLMAGVLETVLLLLSSDTMAVVFKLLGVLRMLVDGQETAALQLGTDRGFMDRLVGWCEVDEHAGVQGEGTRLLASLVKNGRSAELMRNVVKCQGIPPLVAMVSSEHLVMQNEALVALTLISSTVLDEAALPLKQSELTETISSLLGNKSTLPEILCNTLTLTKTLCSAVSESPPSTLSCKLLACTGRVTNMQQSLKEEIMTSGIVDIARQLSCHEEEKVREAANTFVAVLEEAPLERCVLCDCIVDLTTLTEGFTNTEVFDQYVTRGRAVRL</sequence>
<keyword evidence="5" id="KW-0256">Endoplasmic reticulum</keyword>
<dbReference type="PANTHER" id="PTHR10957">
    <property type="entry name" value="RAP1 GTPASE-GDP DISSOCIATION STIMULATOR 1"/>
    <property type="match status" value="1"/>
</dbReference>
<dbReference type="AlphaFoldDB" id="A0A8W8HZ63"/>
<evidence type="ECO:0000256" key="6">
    <source>
        <dbReference type="ARBA" id="ARBA00023128"/>
    </source>
</evidence>
<dbReference type="SUPFAM" id="SSF48371">
    <property type="entry name" value="ARM repeat"/>
    <property type="match status" value="2"/>
</dbReference>
<dbReference type="GO" id="GO:0005739">
    <property type="term" value="C:mitochondrion"/>
    <property type="evidence" value="ECO:0007669"/>
    <property type="project" value="UniProtKB-SubCell"/>
</dbReference>
<name>A0A8W8HZ63_MAGGI</name>
<dbReference type="Pfam" id="PF00514">
    <property type="entry name" value="Arm"/>
    <property type="match status" value="2"/>
</dbReference>
<reference evidence="8" key="1">
    <citation type="submission" date="2022-08" db="UniProtKB">
        <authorList>
            <consortium name="EnsemblMetazoa"/>
        </authorList>
    </citation>
    <scope>IDENTIFICATION</scope>
    <source>
        <strain evidence="8">05x7-T-G4-1.051#20</strain>
    </source>
</reference>
<dbReference type="GO" id="GO:0005829">
    <property type="term" value="C:cytosol"/>
    <property type="evidence" value="ECO:0007669"/>
    <property type="project" value="UniProtKB-SubCell"/>
</dbReference>
<dbReference type="GO" id="GO:0005783">
    <property type="term" value="C:endoplasmic reticulum"/>
    <property type="evidence" value="ECO:0007669"/>
    <property type="project" value="UniProtKB-SubCell"/>
</dbReference>
<dbReference type="InterPro" id="IPR016024">
    <property type="entry name" value="ARM-type_fold"/>
</dbReference>
<dbReference type="InterPro" id="IPR040144">
    <property type="entry name" value="RAP1GDS1"/>
</dbReference>
<proteinExistence type="predicted"/>
<feature type="repeat" description="ARM" evidence="7">
    <location>
        <begin position="362"/>
        <end position="409"/>
    </location>
</feature>
<evidence type="ECO:0000313" key="9">
    <source>
        <dbReference type="Proteomes" id="UP000005408"/>
    </source>
</evidence>
<evidence type="ECO:0000256" key="5">
    <source>
        <dbReference type="ARBA" id="ARBA00022824"/>
    </source>
</evidence>
<dbReference type="PROSITE" id="PS50176">
    <property type="entry name" value="ARM_REPEAT"/>
    <property type="match status" value="1"/>
</dbReference>
<dbReference type="InterPro" id="IPR011989">
    <property type="entry name" value="ARM-like"/>
</dbReference>
<accession>A0A8W8HZ63</accession>
<keyword evidence="4" id="KW-0963">Cytoplasm</keyword>
<evidence type="ECO:0000256" key="3">
    <source>
        <dbReference type="ARBA" id="ARBA00004514"/>
    </source>
</evidence>
<keyword evidence="9" id="KW-1185">Reference proteome</keyword>
<evidence type="ECO:0000256" key="4">
    <source>
        <dbReference type="ARBA" id="ARBA00022490"/>
    </source>
</evidence>
<evidence type="ECO:0000256" key="7">
    <source>
        <dbReference type="PROSITE-ProRule" id="PRU00259"/>
    </source>
</evidence>
<dbReference type="GO" id="GO:0005085">
    <property type="term" value="F:guanyl-nucleotide exchange factor activity"/>
    <property type="evidence" value="ECO:0007669"/>
    <property type="project" value="InterPro"/>
</dbReference>
<dbReference type="EnsemblMetazoa" id="G1176.42">
    <property type="protein sequence ID" value="G1176.42:cds"/>
    <property type="gene ID" value="G1176"/>
</dbReference>
<protein>
    <recommendedName>
        <fullName evidence="10">Rap1 GTPase-GDP dissociation stimulator 1-B</fullName>
    </recommendedName>
</protein>
<keyword evidence="6" id="KW-0496">Mitochondrion</keyword>
<dbReference type="SMART" id="SM00185">
    <property type="entry name" value="ARM"/>
    <property type="match status" value="6"/>
</dbReference>
<dbReference type="Gene3D" id="1.25.10.10">
    <property type="entry name" value="Leucine-rich Repeat Variant"/>
    <property type="match status" value="2"/>
</dbReference>
<evidence type="ECO:0000313" key="8">
    <source>
        <dbReference type="EnsemblMetazoa" id="G1176.42:cds"/>
    </source>
</evidence>